<dbReference type="Gene3D" id="2.40.50.140">
    <property type="entry name" value="Nucleic acid-binding proteins"/>
    <property type="match status" value="1"/>
</dbReference>
<evidence type="ECO:0000256" key="1">
    <source>
        <dbReference type="SAM" id="Phobius"/>
    </source>
</evidence>
<dbReference type="InterPro" id="IPR012340">
    <property type="entry name" value="NA-bd_OB-fold"/>
</dbReference>
<keyword evidence="1" id="KW-0812">Transmembrane</keyword>
<feature type="transmembrane region" description="Helical" evidence="1">
    <location>
        <begin position="12"/>
        <end position="36"/>
    </location>
</feature>
<keyword evidence="1" id="KW-0472">Membrane</keyword>
<proteinExistence type="predicted"/>
<evidence type="ECO:0000313" key="3">
    <source>
        <dbReference type="Proteomes" id="UP000295518"/>
    </source>
</evidence>
<organism evidence="2 3">
    <name type="scientific">Mycoplasma testudineum</name>
    <dbReference type="NCBI Taxonomy" id="244584"/>
    <lineage>
        <taxon>Bacteria</taxon>
        <taxon>Bacillati</taxon>
        <taxon>Mycoplasmatota</taxon>
        <taxon>Mollicutes</taxon>
        <taxon>Mycoplasmataceae</taxon>
        <taxon>Mycoplasma</taxon>
    </lineage>
</organism>
<protein>
    <submittedName>
        <fullName evidence="2">NfeD-like partner-binding protein</fullName>
    </submittedName>
</protein>
<dbReference type="AlphaFoldDB" id="A0A4R6IFE0"/>
<dbReference type="Proteomes" id="UP000295518">
    <property type="component" value="Unassembled WGS sequence"/>
</dbReference>
<accession>A0A4R6IFE0</accession>
<comment type="caution">
    <text evidence="2">The sequence shown here is derived from an EMBL/GenBank/DDBJ whole genome shotgun (WGS) entry which is preliminary data.</text>
</comment>
<dbReference type="EMBL" id="SNWN01000009">
    <property type="protein sequence ID" value="TDO21060.1"/>
    <property type="molecule type" value="Genomic_DNA"/>
</dbReference>
<keyword evidence="1" id="KW-1133">Transmembrane helix</keyword>
<reference evidence="2 3" key="1">
    <citation type="submission" date="2019-03" db="EMBL/GenBank/DDBJ databases">
        <title>Genomic Encyclopedia of Archaeal and Bacterial Type Strains, Phase II (KMG-II): from individual species to whole genera.</title>
        <authorList>
            <person name="Goeker M."/>
        </authorList>
    </citation>
    <scope>NUCLEOTIDE SEQUENCE [LARGE SCALE GENOMIC DNA]</scope>
    <source>
        <strain evidence="2 3">ATCC 700618</strain>
    </source>
</reference>
<keyword evidence="3" id="KW-1185">Reference proteome</keyword>
<gene>
    <name evidence="2" type="ORF">EI74_0079</name>
</gene>
<name>A0A4R6IFE0_9MOLU</name>
<dbReference type="RefSeq" id="WP_166623162.1">
    <property type="nucleotide sequence ID" value="NZ_NNCE01000001.1"/>
</dbReference>
<sequence>MALSYRTNEVDTVVIVMIVIEVILFFAIWIILYFTLYKYIKNKQAKDNVKIDFDDAMIGKQFKLLESTSNNDKVLKHGKISNNGVLYQVLPNNENINIEQGSVVKVEAIRGSTLLVSGIKEK</sequence>
<evidence type="ECO:0000313" key="2">
    <source>
        <dbReference type="EMBL" id="TDO21060.1"/>
    </source>
</evidence>